<dbReference type="Proteomes" id="UP000266292">
    <property type="component" value="Plasmid unnamed"/>
</dbReference>
<reference evidence="6" key="1">
    <citation type="submission" date="2017-05" db="EMBL/GenBank/DDBJ databases">
        <authorList>
            <person name="Ray J."/>
            <person name="Price M."/>
            <person name="Deutschbauer A."/>
        </authorList>
    </citation>
    <scope>NUCLEOTIDE SEQUENCE [LARGE SCALE GENOMIC DNA]</scope>
    <source>
        <strain evidence="6">DSM 19842</strain>
        <plasmid evidence="6">unnamed</plasmid>
    </source>
</reference>
<dbReference type="STRING" id="709015.GCA_000472485_00095"/>
<comment type="cofactor">
    <cofactor evidence="1">
        <name>a divalent metal cation</name>
        <dbReference type="ChEBI" id="CHEBI:60240"/>
    </cofactor>
</comment>
<dbReference type="Pfam" id="PF13359">
    <property type="entry name" value="DDE_Tnp_4"/>
    <property type="match status" value="1"/>
</dbReference>
<organism evidence="5 6">
    <name type="scientific">Pontibacter actiniarum</name>
    <dbReference type="NCBI Taxonomy" id="323450"/>
    <lineage>
        <taxon>Bacteria</taxon>
        <taxon>Pseudomonadati</taxon>
        <taxon>Bacteroidota</taxon>
        <taxon>Cytophagia</taxon>
        <taxon>Cytophagales</taxon>
        <taxon>Hymenobacteraceae</taxon>
        <taxon>Pontibacter</taxon>
    </lineage>
</organism>
<dbReference type="PANTHER" id="PTHR30007:SF0">
    <property type="entry name" value="TRANSPOSASE"/>
    <property type="match status" value="1"/>
</dbReference>
<evidence type="ECO:0000313" key="5">
    <source>
        <dbReference type="EMBL" id="ARS38111.1"/>
    </source>
</evidence>
<dbReference type="InterPro" id="IPR025161">
    <property type="entry name" value="IS402-like_dom"/>
</dbReference>
<gene>
    <name evidence="5" type="ORF">CA264_21430</name>
</gene>
<geneLocation type="plasmid" evidence="5 6">
    <name>unnamed</name>
</geneLocation>
<dbReference type="OrthoDB" id="1270539at2"/>
<dbReference type="GO" id="GO:0046872">
    <property type="term" value="F:metal ion binding"/>
    <property type="evidence" value="ECO:0007669"/>
    <property type="project" value="UniProtKB-KW"/>
</dbReference>
<keyword evidence="6" id="KW-1185">Reference proteome</keyword>
<feature type="domain" description="Insertion element IS402-like" evidence="3">
    <location>
        <begin position="22"/>
        <end position="83"/>
    </location>
</feature>
<sequence length="275" mass="31213">MEVLSEDSINKWIVPQLSIGKRGPQVHVPVSKLVGAILYKLKTGCQWRLLPVKELLGEGGLGWQGVYYHFHRWAADGSLRRVWVNLLRQKRRLLNLCSVQLDGSQTLCKNGGECIGFQGRKAGRTCNSLFLSDDTGTLLACSGPVAGNHHDLFEIKRVFGELADLLQEAGLEVEGLFLNADAGFNSEEFRRLCSSLRIEANIAFNFRNGTHEAEYVYFDEQLYKRRNVVEQAQAWLDSFKALLIRFETKASNWIALHFLAFTVLFIRKIKKLEKP</sequence>
<evidence type="ECO:0000256" key="1">
    <source>
        <dbReference type="ARBA" id="ARBA00001968"/>
    </source>
</evidence>
<keyword evidence="2" id="KW-0479">Metal-binding</keyword>
<proteinExistence type="predicted"/>
<accession>A0A1X9YZB8</accession>
<name>A0A1X9YZB8_9BACT</name>
<evidence type="ECO:0000259" key="4">
    <source>
        <dbReference type="Pfam" id="PF13359"/>
    </source>
</evidence>
<dbReference type="KEGG" id="pact:CA264_21430"/>
<protein>
    <submittedName>
        <fullName evidence="5">DDE transposase</fullName>
    </submittedName>
</protein>
<feature type="domain" description="DDE Tnp4" evidence="4">
    <location>
        <begin position="113"/>
        <end position="263"/>
    </location>
</feature>
<evidence type="ECO:0000256" key="2">
    <source>
        <dbReference type="ARBA" id="ARBA00022723"/>
    </source>
</evidence>
<dbReference type="AlphaFoldDB" id="A0A1X9YZB8"/>
<dbReference type="PANTHER" id="PTHR30007">
    <property type="entry name" value="PHP DOMAIN PROTEIN"/>
    <property type="match status" value="1"/>
</dbReference>
<dbReference type="InterPro" id="IPR027806">
    <property type="entry name" value="HARBI1_dom"/>
</dbReference>
<dbReference type="EMBL" id="CP021236">
    <property type="protein sequence ID" value="ARS38111.1"/>
    <property type="molecule type" value="Genomic_DNA"/>
</dbReference>
<keyword evidence="5" id="KW-0614">Plasmid</keyword>
<evidence type="ECO:0000313" key="6">
    <source>
        <dbReference type="Proteomes" id="UP000266292"/>
    </source>
</evidence>
<dbReference type="Pfam" id="PF13340">
    <property type="entry name" value="DUF4096"/>
    <property type="match status" value="1"/>
</dbReference>
<dbReference type="RefSeq" id="WP_025603866.1">
    <property type="nucleotide sequence ID" value="NZ_CP021236.1"/>
</dbReference>
<evidence type="ECO:0000259" key="3">
    <source>
        <dbReference type="Pfam" id="PF13340"/>
    </source>
</evidence>